<feature type="signal peptide" evidence="1">
    <location>
        <begin position="1"/>
        <end position="20"/>
    </location>
</feature>
<gene>
    <name evidence="2" type="ORF">J9260_07180</name>
</gene>
<evidence type="ECO:0000256" key="1">
    <source>
        <dbReference type="SAM" id="SignalP"/>
    </source>
</evidence>
<dbReference type="PROSITE" id="PS51257">
    <property type="entry name" value="PROKAR_LIPOPROTEIN"/>
    <property type="match status" value="1"/>
</dbReference>
<dbReference type="AlphaFoldDB" id="A0A975IIN3"/>
<dbReference type="Proteomes" id="UP000672009">
    <property type="component" value="Chromosome"/>
</dbReference>
<proteinExistence type="predicted"/>
<reference evidence="2" key="1">
    <citation type="submission" date="2021-04" db="EMBL/GenBank/DDBJ databases">
        <title>Genomics, taxonomy and metabolism of representatives of sulfur bacteria of the genus Thiothrix: Thiothrix fructosivorans QT, Thiothrix unzii A1T and three new species, Thiothrix subterranea sp. nov., Thiothrix litoralis sp. nov. and 'Candidatus Thiothrix anitrata' sp. nov.</title>
        <authorList>
            <person name="Ravin N.V."/>
            <person name="Smolyakov D."/>
            <person name="Rudenko T.S."/>
            <person name="Mardanov A.V."/>
            <person name="Beletsky A.V."/>
            <person name="Markov N.D."/>
            <person name="Fomenkov A.I."/>
            <person name="Roberts R.J."/>
            <person name="Karnachuk O.V."/>
            <person name="Novikov A."/>
            <person name="Grabovich M.Y."/>
        </authorList>
    </citation>
    <scope>NUCLEOTIDE SEQUENCE</scope>
    <source>
        <strain evidence="2">A1</strain>
    </source>
</reference>
<evidence type="ECO:0000313" key="3">
    <source>
        <dbReference type="Proteomes" id="UP000672009"/>
    </source>
</evidence>
<keyword evidence="1" id="KW-0732">Signal</keyword>
<protein>
    <recommendedName>
        <fullName evidence="4">Lipoprotein</fullName>
    </recommendedName>
</protein>
<feature type="chain" id="PRO_5037515173" description="Lipoprotein" evidence="1">
    <location>
        <begin position="21"/>
        <end position="137"/>
    </location>
</feature>
<keyword evidence="3" id="KW-1185">Reference proteome</keyword>
<dbReference type="KEGG" id="tun:J9260_07180"/>
<sequence length="137" mass="14626">MRQLMVLSLLAIAGCTGGHALDNPIKTCKAVTVVLAGDRAVVWHAEKQTEQPGVQLQVTLDFSLVGQAQGEVSQAVCNYGLSSQDMDYRNAMGEYANTPTTMLINGMPILSRDLVQAVNRATAETAVQVLDAGNKSY</sequence>
<organism evidence="2 3">
    <name type="scientific">Thiothrix unzii</name>
    <dbReference type="NCBI Taxonomy" id="111769"/>
    <lineage>
        <taxon>Bacteria</taxon>
        <taxon>Pseudomonadati</taxon>
        <taxon>Pseudomonadota</taxon>
        <taxon>Gammaproteobacteria</taxon>
        <taxon>Thiotrichales</taxon>
        <taxon>Thiotrichaceae</taxon>
        <taxon>Thiothrix</taxon>
    </lineage>
</organism>
<dbReference type="EMBL" id="CP072793">
    <property type="protein sequence ID" value="QTR54858.1"/>
    <property type="molecule type" value="Genomic_DNA"/>
</dbReference>
<evidence type="ECO:0000313" key="2">
    <source>
        <dbReference type="EMBL" id="QTR54858.1"/>
    </source>
</evidence>
<name>A0A975IIN3_9GAMM</name>
<accession>A0A975IIN3</accession>
<evidence type="ECO:0008006" key="4">
    <source>
        <dbReference type="Google" id="ProtNLM"/>
    </source>
</evidence>
<dbReference type="RefSeq" id="WP_210220332.1">
    <property type="nucleotide sequence ID" value="NZ_CP072793.1"/>
</dbReference>